<dbReference type="EMBL" id="GBRD01007056">
    <property type="protein sequence ID" value="JAG58765.1"/>
    <property type="molecule type" value="Transcribed_RNA"/>
</dbReference>
<reference evidence="1" key="1">
    <citation type="journal article" date="2014" name="PLoS ONE">
        <title>Transcriptome-Based Identification of ABC Transporters in the Western Tarnished Plant Bug Lygus hesperus.</title>
        <authorList>
            <person name="Hull J.J."/>
            <person name="Chaney K."/>
            <person name="Geib S.M."/>
            <person name="Fabrick J.A."/>
            <person name="Brent C.S."/>
            <person name="Walsh D."/>
            <person name="Lavine L.C."/>
        </authorList>
    </citation>
    <scope>NUCLEOTIDE SEQUENCE</scope>
</reference>
<protein>
    <submittedName>
        <fullName evidence="1">Transmembrane protein 53</fullName>
    </submittedName>
</protein>
<dbReference type="EMBL" id="GBRD01010105">
    <property type="protein sequence ID" value="JAG55719.1"/>
    <property type="molecule type" value="Transcribed_RNA"/>
</dbReference>
<gene>
    <name evidence="1" type="primary">TMEM53_1</name>
    <name evidence="2" type="synonym">TMEM53_0</name>
    <name evidence="2" type="ORF">CM83_33174</name>
    <name evidence="1" type="ORF">CM83_33175</name>
    <name evidence="4" type="ORF">g.39256</name>
    <name evidence="5" type="ORF">g.39257</name>
</gene>
<reference evidence="1" key="2">
    <citation type="submission" date="2014-07" db="EMBL/GenBank/DDBJ databases">
        <authorList>
            <person name="Hull J."/>
        </authorList>
    </citation>
    <scope>NUCLEOTIDE SEQUENCE</scope>
</reference>
<dbReference type="PANTHER" id="PTHR20908">
    <property type="entry name" value="LD15586P"/>
    <property type="match status" value="1"/>
</dbReference>
<reference evidence="3" key="3">
    <citation type="submission" date="2014-09" db="EMBL/GenBank/DDBJ databases">
        <authorList>
            <person name="Magalhaes I.L.F."/>
            <person name="Oliveira U."/>
            <person name="Santos F.R."/>
            <person name="Vidigal T.H.D.A."/>
            <person name="Brescovit A.D."/>
            <person name="Santos A.J."/>
        </authorList>
    </citation>
    <scope>NUCLEOTIDE SEQUENCE</scope>
</reference>
<dbReference type="InterPro" id="IPR008547">
    <property type="entry name" value="DUF829_TMEM53"/>
</dbReference>
<dbReference type="EMBL" id="GDHC01007496">
    <property type="protein sequence ID" value="JAQ11133.1"/>
    <property type="molecule type" value="Transcribed_RNA"/>
</dbReference>
<keyword evidence="1" id="KW-0472">Membrane</keyword>
<proteinExistence type="predicted"/>
<dbReference type="Gene3D" id="3.40.50.1820">
    <property type="entry name" value="alpha/beta hydrolase"/>
    <property type="match status" value="1"/>
</dbReference>
<dbReference type="SUPFAM" id="SSF53474">
    <property type="entry name" value="alpha/beta-Hydrolases"/>
    <property type="match status" value="1"/>
</dbReference>
<evidence type="ECO:0000313" key="4">
    <source>
        <dbReference type="EMBL" id="JAQ11133.1"/>
    </source>
</evidence>
<dbReference type="EMBL" id="GBHO01042561">
    <property type="protein sequence ID" value="JAG01043.1"/>
    <property type="molecule type" value="Transcribed_RNA"/>
</dbReference>
<dbReference type="PANTHER" id="PTHR20908:SF1">
    <property type="entry name" value="LD15586P"/>
    <property type="match status" value="1"/>
</dbReference>
<evidence type="ECO:0000313" key="5">
    <source>
        <dbReference type="EMBL" id="JAQ11394.1"/>
    </source>
</evidence>
<dbReference type="EMBL" id="GDHC01007235">
    <property type="protein sequence ID" value="JAQ11394.1"/>
    <property type="molecule type" value="Transcribed_RNA"/>
</dbReference>
<dbReference type="AlphaFoldDB" id="A0A0A9W3M0"/>
<dbReference type="Pfam" id="PF05705">
    <property type="entry name" value="DUF829"/>
    <property type="match status" value="1"/>
</dbReference>
<dbReference type="GO" id="GO:0017171">
    <property type="term" value="F:serine hydrolase activity"/>
    <property type="evidence" value="ECO:0007669"/>
    <property type="project" value="TreeGrafter"/>
</dbReference>
<evidence type="ECO:0000313" key="3">
    <source>
        <dbReference type="EMBL" id="JAG55719.1"/>
    </source>
</evidence>
<evidence type="ECO:0000313" key="2">
    <source>
        <dbReference type="EMBL" id="JAG01044.1"/>
    </source>
</evidence>
<dbReference type="InterPro" id="IPR029058">
    <property type="entry name" value="AB_hydrolase_fold"/>
</dbReference>
<reference evidence="4" key="4">
    <citation type="journal article" date="2016" name="Gigascience">
        <title>De novo construction of an expanded transcriptome assembly for the western tarnished plant bug, Lygus hesperus.</title>
        <authorList>
            <person name="Tassone E.E."/>
            <person name="Geib S.M."/>
            <person name="Hall B."/>
            <person name="Fabrick J.A."/>
            <person name="Brent C.S."/>
            <person name="Hull J.J."/>
        </authorList>
    </citation>
    <scope>NUCLEOTIDE SEQUENCE</scope>
</reference>
<evidence type="ECO:0000313" key="1">
    <source>
        <dbReference type="EMBL" id="JAG01043.1"/>
    </source>
</evidence>
<keyword evidence="1" id="KW-0812">Transmembrane</keyword>
<sequence length="314" mass="36267">MAFRLLVRSTSRLAAYNSNEHALNLKLHVANFNVRLISSHAINKNICLISQDGFLDAKPFKIFKDESKPIVIMLPWLLSKQKHVMKYCDVYLKNGFNIMTVSITPWQFFWPITGTQVVAEQLLRYLEGQTERQQKLILHGFSVGAYLWGEVLVRMNSDLPKYQELIRNIKGQIWDSPAEVTETSKGLPTAMFPRNAFLRSTMEKYVNYHLNTFYDVATQHYLRASQLFHTTPVHAPTLVLVAKNDPIGSVLASQRCKETWESVGMKVYWQCWEKSRHVSHLMLHQDTYLKALYGFLNDVLASEESVPLKMKVKV</sequence>
<organism evidence="1">
    <name type="scientific">Lygus hesperus</name>
    <name type="common">Western plant bug</name>
    <dbReference type="NCBI Taxonomy" id="30085"/>
    <lineage>
        <taxon>Eukaryota</taxon>
        <taxon>Metazoa</taxon>
        <taxon>Ecdysozoa</taxon>
        <taxon>Arthropoda</taxon>
        <taxon>Hexapoda</taxon>
        <taxon>Insecta</taxon>
        <taxon>Pterygota</taxon>
        <taxon>Neoptera</taxon>
        <taxon>Paraneoptera</taxon>
        <taxon>Hemiptera</taxon>
        <taxon>Heteroptera</taxon>
        <taxon>Panheteroptera</taxon>
        <taxon>Cimicomorpha</taxon>
        <taxon>Miridae</taxon>
        <taxon>Mirini</taxon>
        <taxon>Lygus</taxon>
    </lineage>
</organism>
<accession>A0A0A9W3M0</accession>
<dbReference type="EMBL" id="GBHO01042560">
    <property type="protein sequence ID" value="JAG01044.1"/>
    <property type="molecule type" value="Transcribed_RNA"/>
</dbReference>
<name>A0A0A9W3M0_LYGHE</name>